<evidence type="ECO:0000313" key="6">
    <source>
        <dbReference type="EMBL" id="UWU19578.1"/>
    </source>
</evidence>
<proteinExistence type="inferred from homology"/>
<evidence type="ECO:0000256" key="3">
    <source>
        <dbReference type="ARBA" id="ARBA00022723"/>
    </source>
</evidence>
<dbReference type="EMBL" id="CP104146">
    <property type="protein sequence ID" value="UWU19578.1"/>
    <property type="molecule type" value="Genomic_DNA"/>
</dbReference>
<dbReference type="InterPro" id="IPR011206">
    <property type="entry name" value="Citrate_lyase_beta/mcl1/mcl2"/>
</dbReference>
<comment type="cofactor">
    <cofactor evidence="1">
        <name>Mg(2+)</name>
        <dbReference type="ChEBI" id="CHEBI:18420"/>
    </cofactor>
</comment>
<comment type="similarity">
    <text evidence="2">Belongs to the HpcH/HpaI aldolase family.</text>
</comment>
<protein>
    <submittedName>
        <fullName evidence="6">CoA ester lyase</fullName>
    </submittedName>
</protein>
<dbReference type="InterPro" id="IPR040442">
    <property type="entry name" value="Pyrv_kinase-like_dom_sf"/>
</dbReference>
<dbReference type="Gene3D" id="3.20.20.60">
    <property type="entry name" value="Phosphoenolpyruvate-binding domains"/>
    <property type="match status" value="1"/>
</dbReference>
<feature type="domain" description="HpcH/HpaI aldolase/citrate lyase" evidence="5">
    <location>
        <begin position="11"/>
        <end position="229"/>
    </location>
</feature>
<dbReference type="InterPro" id="IPR005000">
    <property type="entry name" value="Aldolase/citrate-lyase_domain"/>
</dbReference>
<evidence type="ECO:0000259" key="5">
    <source>
        <dbReference type="Pfam" id="PF03328"/>
    </source>
</evidence>
<keyword evidence="4" id="KW-0460">Magnesium</keyword>
<dbReference type="PIRSF" id="PIRSF015582">
    <property type="entry name" value="Cit_lyase_B"/>
    <property type="match status" value="1"/>
</dbReference>
<dbReference type="Proteomes" id="UP001060123">
    <property type="component" value="Plasmid pWSM1592_3"/>
</dbReference>
<dbReference type="RefSeq" id="WP_027512963.1">
    <property type="nucleotide sequence ID" value="NZ_CP104146.1"/>
</dbReference>
<name>A0ABY5XY83_RHISU</name>
<keyword evidence="3" id="KW-0479">Metal-binding</keyword>
<dbReference type="Pfam" id="PF03328">
    <property type="entry name" value="HpcH_HpaI"/>
    <property type="match status" value="1"/>
</dbReference>
<evidence type="ECO:0000256" key="2">
    <source>
        <dbReference type="ARBA" id="ARBA00005568"/>
    </source>
</evidence>
<evidence type="ECO:0000313" key="7">
    <source>
        <dbReference type="Proteomes" id="UP001060123"/>
    </source>
</evidence>
<sequence>MSRLGSAPLWRSLLFVPAHEKRFVEKAHTRGADAVILDLEDSAPAFAKEMARENLRPSIASISGHGVSVVVRVNRDLANCVADLAVAVSHGVEAIMLPKVRGPDHVALMDEFITEREKQTGLSPYSIGLLNLIETPAALSMAGQIGAASRRVIGLALGTEDFSAECGFEPTYENLFGPCQQMILACRMQGLQAFGLPGTIARYDNSVGFEDLAVRSRKMGLDGVLCVHPNQVAAVNSAFRPTPTERNHALRVVAAFEGGEAVGRGAVSVDGEMIDLPIVKRAKALLASSQKTAG</sequence>
<keyword evidence="7" id="KW-1185">Reference proteome</keyword>
<dbReference type="GO" id="GO:0016829">
    <property type="term" value="F:lyase activity"/>
    <property type="evidence" value="ECO:0007669"/>
    <property type="project" value="UniProtKB-KW"/>
</dbReference>
<dbReference type="InterPro" id="IPR015813">
    <property type="entry name" value="Pyrv/PenolPyrv_kinase-like_dom"/>
</dbReference>
<reference evidence="6" key="1">
    <citation type="submission" date="2022-09" db="EMBL/GenBank/DDBJ databases">
        <title>Australian commercial rhizobial inoculants.</title>
        <authorList>
            <person name="Kohlmeier M.G."/>
            <person name="O'Hara G.W."/>
            <person name="Colombi E."/>
            <person name="Ramsay J.P."/>
            <person name="Terpolilli J."/>
        </authorList>
    </citation>
    <scope>NUCLEOTIDE SEQUENCE</scope>
    <source>
        <strain evidence="6">WSM1592</strain>
        <plasmid evidence="6">pWSM1592_3</plasmid>
    </source>
</reference>
<keyword evidence="6" id="KW-0456">Lyase</keyword>
<evidence type="ECO:0000256" key="1">
    <source>
        <dbReference type="ARBA" id="ARBA00001946"/>
    </source>
</evidence>
<evidence type="ECO:0000256" key="4">
    <source>
        <dbReference type="ARBA" id="ARBA00022842"/>
    </source>
</evidence>
<organism evidence="6 7">
    <name type="scientific">Rhizobium sullae</name>
    <name type="common">Rhizobium hedysari</name>
    <dbReference type="NCBI Taxonomy" id="50338"/>
    <lineage>
        <taxon>Bacteria</taxon>
        <taxon>Pseudomonadati</taxon>
        <taxon>Pseudomonadota</taxon>
        <taxon>Alphaproteobacteria</taxon>
        <taxon>Hyphomicrobiales</taxon>
        <taxon>Rhizobiaceae</taxon>
        <taxon>Rhizobium/Agrobacterium group</taxon>
        <taxon>Rhizobium</taxon>
    </lineage>
</organism>
<geneLocation type="plasmid" evidence="6 7">
    <name>pWSM1592_3</name>
</geneLocation>
<accession>A0ABY5XY83</accession>
<dbReference type="SUPFAM" id="SSF51621">
    <property type="entry name" value="Phosphoenolpyruvate/pyruvate domain"/>
    <property type="match status" value="1"/>
</dbReference>
<dbReference type="PANTHER" id="PTHR32308">
    <property type="entry name" value="LYASE BETA SUBUNIT, PUTATIVE (AFU_ORTHOLOGUE AFUA_4G13030)-RELATED"/>
    <property type="match status" value="1"/>
</dbReference>
<gene>
    <name evidence="6" type="ORF">N2599_36725</name>
</gene>
<keyword evidence="6" id="KW-0614">Plasmid</keyword>
<dbReference type="PANTHER" id="PTHR32308:SF0">
    <property type="entry name" value="HPCH_HPAI ALDOLASE_CITRATE LYASE DOMAIN-CONTAINING PROTEIN"/>
    <property type="match status" value="1"/>
</dbReference>